<feature type="active site" evidence="9">
    <location>
        <position position="38"/>
    </location>
</feature>
<dbReference type="GO" id="GO:0005829">
    <property type="term" value="C:cytosol"/>
    <property type="evidence" value="ECO:0007669"/>
    <property type="project" value="TreeGrafter"/>
</dbReference>
<dbReference type="CDD" id="cd03109">
    <property type="entry name" value="DTBS"/>
    <property type="match status" value="1"/>
</dbReference>
<dbReference type="RefSeq" id="WP_066105402.1">
    <property type="nucleotide sequence ID" value="NZ_JTJL01000008.1"/>
</dbReference>
<keyword evidence="5 9" id="KW-0093">Biotin biosynthesis</keyword>
<dbReference type="InterPro" id="IPR027417">
    <property type="entry name" value="P-loop_NTPase"/>
</dbReference>
<comment type="pathway">
    <text evidence="9">Cofactor biosynthesis; biotin biosynthesis; biotin from 7,8-diaminononanoate: step 1/2.</text>
</comment>
<evidence type="ECO:0000313" key="11">
    <source>
        <dbReference type="Proteomes" id="UP000092649"/>
    </source>
</evidence>
<feature type="binding site" evidence="9">
    <location>
        <begin position="175"/>
        <end position="176"/>
    </location>
    <ligand>
        <name>ATP</name>
        <dbReference type="ChEBI" id="CHEBI:30616"/>
    </ligand>
</feature>
<evidence type="ECO:0000313" key="10">
    <source>
        <dbReference type="EMBL" id="OBW95680.1"/>
    </source>
</evidence>
<dbReference type="Proteomes" id="UP000092649">
    <property type="component" value="Unassembled WGS sequence"/>
</dbReference>
<dbReference type="Pfam" id="PF13500">
    <property type="entry name" value="AAA_26"/>
    <property type="match status" value="1"/>
</dbReference>
<evidence type="ECO:0000256" key="7">
    <source>
        <dbReference type="ARBA" id="ARBA00022842"/>
    </source>
</evidence>
<dbReference type="PANTHER" id="PTHR43210">
    <property type="entry name" value="DETHIOBIOTIN SYNTHETASE"/>
    <property type="match status" value="1"/>
</dbReference>
<keyword evidence="4 9" id="KW-0547">Nucleotide-binding</keyword>
<feature type="binding site" evidence="9">
    <location>
        <position position="50"/>
    </location>
    <ligand>
        <name>ATP</name>
        <dbReference type="ChEBI" id="CHEBI:30616"/>
    </ligand>
</feature>
<comment type="subunit">
    <text evidence="9">Homodimer.</text>
</comment>
<evidence type="ECO:0000256" key="6">
    <source>
        <dbReference type="ARBA" id="ARBA00022840"/>
    </source>
</evidence>
<dbReference type="EC" id="6.3.3.3" evidence="9"/>
<comment type="catalytic activity">
    <reaction evidence="9">
        <text>(7R,8S)-7,8-diammoniononanoate + CO2 + ATP = (4R,5S)-dethiobiotin + ADP + phosphate + 3 H(+)</text>
        <dbReference type="Rhea" id="RHEA:15805"/>
        <dbReference type="ChEBI" id="CHEBI:15378"/>
        <dbReference type="ChEBI" id="CHEBI:16526"/>
        <dbReference type="ChEBI" id="CHEBI:30616"/>
        <dbReference type="ChEBI" id="CHEBI:43474"/>
        <dbReference type="ChEBI" id="CHEBI:149469"/>
        <dbReference type="ChEBI" id="CHEBI:149473"/>
        <dbReference type="ChEBI" id="CHEBI:456216"/>
        <dbReference type="EC" id="6.3.3.3"/>
    </reaction>
</comment>
<feature type="binding site" evidence="9">
    <location>
        <position position="50"/>
    </location>
    <ligand>
        <name>Mg(2+)</name>
        <dbReference type="ChEBI" id="CHEBI:18420"/>
    </ligand>
</feature>
<dbReference type="FunFam" id="3.40.50.300:FF:000292">
    <property type="entry name" value="ATP-dependent dethiobiotin synthetase BioD"/>
    <property type="match status" value="1"/>
</dbReference>
<dbReference type="PATRIC" id="fig|505341.3.peg.491"/>
<feature type="binding site" evidence="9">
    <location>
        <position position="17"/>
    </location>
    <ligand>
        <name>Mg(2+)</name>
        <dbReference type="ChEBI" id="CHEBI:18420"/>
    </ligand>
</feature>
<dbReference type="NCBIfam" id="TIGR00347">
    <property type="entry name" value="bioD"/>
    <property type="match status" value="1"/>
</dbReference>
<dbReference type="HAMAP" id="MF_00336">
    <property type="entry name" value="BioD"/>
    <property type="match status" value="1"/>
</dbReference>
<organism evidence="10 11">
    <name type="scientific">Gallibacterium salpingitidis</name>
    <dbReference type="NCBI Taxonomy" id="505341"/>
    <lineage>
        <taxon>Bacteria</taxon>
        <taxon>Pseudomonadati</taxon>
        <taxon>Pseudomonadota</taxon>
        <taxon>Gammaproteobacteria</taxon>
        <taxon>Pasteurellales</taxon>
        <taxon>Pasteurellaceae</taxon>
        <taxon>Gallibacterium</taxon>
    </lineage>
</organism>
<dbReference type="AlphaFoldDB" id="A0A1A7P1H2"/>
<dbReference type="GO" id="GO:0009102">
    <property type="term" value="P:biotin biosynthetic process"/>
    <property type="evidence" value="ECO:0007669"/>
    <property type="project" value="UniProtKB-UniRule"/>
</dbReference>
<comment type="caution">
    <text evidence="10">The sequence shown here is derived from an EMBL/GenBank/DDBJ whole genome shotgun (WGS) entry which is preliminary data.</text>
</comment>
<keyword evidence="7 9" id="KW-0460">Magnesium</keyword>
<comment type="subcellular location">
    <subcellularLocation>
        <location evidence="9">Cytoplasm</location>
    </subcellularLocation>
</comment>
<reference evidence="10 11" key="1">
    <citation type="submission" date="2014-11" db="EMBL/GenBank/DDBJ databases">
        <title>Pan-genome of Gallibacterium spp.</title>
        <authorList>
            <person name="Kudirkiene E."/>
            <person name="Bojesen A.M."/>
        </authorList>
    </citation>
    <scope>NUCLEOTIDE SEQUENCE [LARGE SCALE GENOMIC DNA]</scope>
    <source>
        <strain evidence="10 11">F150</strain>
    </source>
</reference>
<evidence type="ECO:0000256" key="1">
    <source>
        <dbReference type="ARBA" id="ARBA00022490"/>
    </source>
</evidence>
<dbReference type="GO" id="GO:0042803">
    <property type="term" value="F:protein homodimerization activity"/>
    <property type="evidence" value="ECO:0007669"/>
    <property type="project" value="UniProtKB-ARBA"/>
</dbReference>
<dbReference type="EMBL" id="JTJL01000008">
    <property type="protein sequence ID" value="OBW95680.1"/>
    <property type="molecule type" value="Genomic_DNA"/>
</dbReference>
<keyword evidence="2 9" id="KW-0436">Ligase</keyword>
<dbReference type="InterPro" id="IPR004472">
    <property type="entry name" value="DTB_synth_BioD"/>
</dbReference>
<comment type="cofactor">
    <cofactor evidence="9">
        <name>Mg(2+)</name>
        <dbReference type="ChEBI" id="CHEBI:18420"/>
    </cofactor>
</comment>
<proteinExistence type="inferred from homology"/>
<dbReference type="GO" id="GO:0000287">
    <property type="term" value="F:magnesium ion binding"/>
    <property type="evidence" value="ECO:0007669"/>
    <property type="project" value="UniProtKB-UniRule"/>
</dbReference>
<dbReference type="GO" id="GO:0004141">
    <property type="term" value="F:dethiobiotin synthase activity"/>
    <property type="evidence" value="ECO:0007669"/>
    <property type="project" value="UniProtKB-UniRule"/>
</dbReference>
<feature type="binding site" evidence="9">
    <location>
        <position position="198"/>
    </location>
    <ligand>
        <name>ATP</name>
        <dbReference type="ChEBI" id="CHEBI:30616"/>
    </ligand>
</feature>
<dbReference type="PIRSF" id="PIRSF006755">
    <property type="entry name" value="DTB_synth"/>
    <property type="match status" value="1"/>
</dbReference>
<keyword evidence="6 9" id="KW-0067">ATP-binding</keyword>
<evidence type="ECO:0000256" key="5">
    <source>
        <dbReference type="ARBA" id="ARBA00022756"/>
    </source>
</evidence>
<dbReference type="Gene3D" id="3.40.50.300">
    <property type="entry name" value="P-loop containing nucleotide triphosphate hydrolases"/>
    <property type="match status" value="1"/>
</dbReference>
<comment type="function">
    <text evidence="9">Catalyzes a mechanistically unusual reaction, the ATP-dependent insertion of CO2 between the N7 and N8 nitrogen atoms of 7,8-diaminopelargonic acid (DAPA, also called 7,8-diammoniononanoate) to form a ureido ring.</text>
</comment>
<sequence length="213" mass="24322">MGKILFVSGIDTEVGKTVATGVYAKKLMEQGFSVITQKMIQTGCEKISDDILVHRKIQQIALTEEDLAGITCPYLFHYPCSPHLAAKMENRHIDPAYITEKTQQLAQRYDYVLLEGAGGLAVPYRDNETTLDFIAKYQYPLILVTSGKLGSINHTLLSLMACQSRNIPVHTVIYNRFPEKDPLIEQDTQHYLQQYLQQYWSQTEFVLLEKLNF</sequence>
<name>A0A1A7P1H2_9PAST</name>
<accession>A0A1A7P1H2</accession>
<gene>
    <name evidence="9" type="primary">bioD</name>
    <name evidence="10" type="ORF">QS62_02445</name>
</gene>
<evidence type="ECO:0000256" key="9">
    <source>
        <dbReference type="HAMAP-Rule" id="MF_00336"/>
    </source>
</evidence>
<dbReference type="SUPFAM" id="SSF52540">
    <property type="entry name" value="P-loop containing nucleoside triphosphate hydrolases"/>
    <property type="match status" value="1"/>
</dbReference>
<keyword evidence="11" id="KW-1185">Reference proteome</keyword>
<comment type="caution">
    <text evidence="9">Lacks conserved residue(s) required for the propagation of feature annotation.</text>
</comment>
<dbReference type="OrthoDB" id="9802097at2"/>
<feature type="binding site" evidence="9">
    <location>
        <position position="115"/>
    </location>
    <ligand>
        <name>Mg(2+)</name>
        <dbReference type="ChEBI" id="CHEBI:18420"/>
    </ligand>
</feature>
<feature type="binding site" evidence="9">
    <location>
        <position position="42"/>
    </location>
    <ligand>
        <name>substrate</name>
    </ligand>
</feature>
<evidence type="ECO:0000256" key="2">
    <source>
        <dbReference type="ARBA" id="ARBA00022598"/>
    </source>
</evidence>
<evidence type="ECO:0000256" key="8">
    <source>
        <dbReference type="ARBA" id="ARBA00047386"/>
    </source>
</evidence>
<dbReference type="GO" id="GO:0005524">
    <property type="term" value="F:ATP binding"/>
    <property type="evidence" value="ECO:0007669"/>
    <property type="project" value="UniProtKB-UniRule"/>
</dbReference>
<evidence type="ECO:0000256" key="3">
    <source>
        <dbReference type="ARBA" id="ARBA00022723"/>
    </source>
</evidence>
<feature type="binding site" evidence="9">
    <location>
        <begin position="13"/>
        <end position="18"/>
    </location>
    <ligand>
        <name>ATP</name>
        <dbReference type="ChEBI" id="CHEBI:30616"/>
    </ligand>
</feature>
<protein>
    <recommendedName>
        <fullName evidence="9">ATP-dependent dethiobiotin synthetase BioD</fullName>
        <ecNumber evidence="9">6.3.3.3</ecNumber>
    </recommendedName>
    <alternativeName>
        <fullName evidence="9">DTB synthetase</fullName>
        <shortName evidence="9">DTBS</shortName>
    </alternativeName>
    <alternativeName>
        <fullName evidence="9">Dethiobiotin synthase</fullName>
    </alternativeName>
</protein>
<keyword evidence="3 9" id="KW-0479">Metal-binding</keyword>
<dbReference type="PANTHER" id="PTHR43210:SF2">
    <property type="entry name" value="ATP-DEPENDENT DETHIOBIOTIN SYNTHETASE BIOD 2"/>
    <property type="match status" value="1"/>
</dbReference>
<comment type="catalytic activity">
    <reaction evidence="8">
        <text>(7R,8S)-8-amino-7-(carboxyamino)nonanoate + ATP = (4R,5S)-dethiobiotin + ADP + phosphate + H(+)</text>
        <dbReference type="Rhea" id="RHEA:63684"/>
        <dbReference type="ChEBI" id="CHEBI:15378"/>
        <dbReference type="ChEBI" id="CHEBI:30616"/>
        <dbReference type="ChEBI" id="CHEBI:43474"/>
        <dbReference type="ChEBI" id="CHEBI:149470"/>
        <dbReference type="ChEBI" id="CHEBI:149473"/>
        <dbReference type="ChEBI" id="CHEBI:456216"/>
    </reaction>
</comment>
<comment type="similarity">
    <text evidence="9">Belongs to the dethiobiotin synthetase family.</text>
</comment>
<dbReference type="UniPathway" id="UPA00078">
    <property type="reaction ID" value="UER00161"/>
</dbReference>
<keyword evidence="1 9" id="KW-0963">Cytoplasm</keyword>
<evidence type="ECO:0000256" key="4">
    <source>
        <dbReference type="ARBA" id="ARBA00022741"/>
    </source>
</evidence>
<feature type="binding site" evidence="9">
    <location>
        <begin position="115"/>
        <end position="118"/>
    </location>
    <ligand>
        <name>ATP</name>
        <dbReference type="ChEBI" id="CHEBI:30616"/>
    </ligand>
</feature>